<evidence type="ECO:0000313" key="2">
    <source>
        <dbReference type="EMBL" id="KAK3383459.1"/>
    </source>
</evidence>
<gene>
    <name evidence="2" type="ORF">B0T24DRAFT_588115</name>
</gene>
<feature type="compositionally biased region" description="Basic and acidic residues" evidence="1">
    <location>
        <begin position="171"/>
        <end position="180"/>
    </location>
</feature>
<dbReference type="AlphaFoldDB" id="A0AAE0NLA4"/>
<feature type="compositionally biased region" description="Polar residues" evidence="1">
    <location>
        <begin position="189"/>
        <end position="209"/>
    </location>
</feature>
<protein>
    <submittedName>
        <fullName evidence="2">Uncharacterized protein</fullName>
    </submittedName>
</protein>
<evidence type="ECO:0000256" key="1">
    <source>
        <dbReference type="SAM" id="MobiDB-lite"/>
    </source>
</evidence>
<reference evidence="2" key="2">
    <citation type="submission" date="2023-06" db="EMBL/GenBank/DDBJ databases">
        <authorList>
            <consortium name="Lawrence Berkeley National Laboratory"/>
            <person name="Haridas S."/>
            <person name="Hensen N."/>
            <person name="Bonometti L."/>
            <person name="Westerberg I."/>
            <person name="Brannstrom I.O."/>
            <person name="Guillou S."/>
            <person name="Cros-Aarteil S."/>
            <person name="Calhoun S."/>
            <person name="Kuo A."/>
            <person name="Mondo S."/>
            <person name="Pangilinan J."/>
            <person name="Riley R."/>
            <person name="Labutti K."/>
            <person name="Andreopoulos B."/>
            <person name="Lipzen A."/>
            <person name="Chen C."/>
            <person name="Yanf M."/>
            <person name="Daum C."/>
            <person name="Ng V."/>
            <person name="Clum A."/>
            <person name="Steindorff A."/>
            <person name="Ohm R."/>
            <person name="Martin F."/>
            <person name="Silar P."/>
            <person name="Natvig D."/>
            <person name="Lalanne C."/>
            <person name="Gautier V."/>
            <person name="Ament-Velasquez S.L."/>
            <person name="Kruys A."/>
            <person name="Hutchinson M.I."/>
            <person name="Powell A.J."/>
            <person name="Barry K."/>
            <person name="Miller A.N."/>
            <person name="Grigoriev I.V."/>
            <person name="Debuchy R."/>
            <person name="Gladieux P."/>
            <person name="Thoren M.H."/>
            <person name="Johannesson H."/>
        </authorList>
    </citation>
    <scope>NUCLEOTIDE SEQUENCE</scope>
    <source>
        <strain evidence="2">CBS 958.72</strain>
    </source>
</reference>
<accession>A0AAE0NLA4</accession>
<feature type="region of interest" description="Disordered" evidence="1">
    <location>
        <begin position="46"/>
        <end position="320"/>
    </location>
</feature>
<feature type="compositionally biased region" description="Basic and acidic residues" evidence="1">
    <location>
        <begin position="46"/>
        <end position="110"/>
    </location>
</feature>
<keyword evidence="3" id="KW-1185">Reference proteome</keyword>
<evidence type="ECO:0000313" key="3">
    <source>
        <dbReference type="Proteomes" id="UP001287356"/>
    </source>
</evidence>
<dbReference type="Proteomes" id="UP001287356">
    <property type="component" value="Unassembled WGS sequence"/>
</dbReference>
<proteinExistence type="predicted"/>
<sequence length="355" mass="39811">MPTERQGTRNRLGSHFLIPKYGMHPGLQYRKRFREDELAQFLKRKQELRDRPDLKVTEEKRAEAAENERRLHETLEKSRGTGTWPRDDDVLSIDPREYDNPVVRRQERNGEPFSGLLLNPDKRNVHASKHSVQDSTIGGGNRIWPNMEMVQEPEPLGYEYIQPPGSVQVEPSRKQPKEARPQPFPPMKSPSTGRPPQSANQFSSTASQRQAEKPKSPKRERRKSKTTPYIEPTPCDEDQRRSASGRSAREPSGAGPNIGTPKSPGSAARRTGTGRTSAGGREPYIEEPGNKPGAPVKSRTGSSDRAAYVERPPAGPPIGFERAVTEYKGQAGVNKRIRETEDQGPIIEEAESEVW</sequence>
<dbReference type="EMBL" id="JAULSN010000001">
    <property type="protein sequence ID" value="KAK3383459.1"/>
    <property type="molecule type" value="Genomic_DNA"/>
</dbReference>
<feature type="compositionally biased region" description="Low complexity" evidence="1">
    <location>
        <begin position="265"/>
        <end position="281"/>
    </location>
</feature>
<organism evidence="2 3">
    <name type="scientific">Lasiosphaeria ovina</name>
    <dbReference type="NCBI Taxonomy" id="92902"/>
    <lineage>
        <taxon>Eukaryota</taxon>
        <taxon>Fungi</taxon>
        <taxon>Dikarya</taxon>
        <taxon>Ascomycota</taxon>
        <taxon>Pezizomycotina</taxon>
        <taxon>Sordariomycetes</taxon>
        <taxon>Sordariomycetidae</taxon>
        <taxon>Sordariales</taxon>
        <taxon>Lasiosphaeriaceae</taxon>
        <taxon>Lasiosphaeria</taxon>
    </lineage>
</organism>
<name>A0AAE0NLA4_9PEZI</name>
<comment type="caution">
    <text evidence="2">The sequence shown here is derived from an EMBL/GenBank/DDBJ whole genome shotgun (WGS) entry which is preliminary data.</text>
</comment>
<feature type="region of interest" description="Disordered" evidence="1">
    <location>
        <begin position="335"/>
        <end position="355"/>
    </location>
</feature>
<reference evidence="2" key="1">
    <citation type="journal article" date="2023" name="Mol. Phylogenet. Evol.">
        <title>Genome-scale phylogeny and comparative genomics of the fungal order Sordariales.</title>
        <authorList>
            <person name="Hensen N."/>
            <person name="Bonometti L."/>
            <person name="Westerberg I."/>
            <person name="Brannstrom I.O."/>
            <person name="Guillou S."/>
            <person name="Cros-Aarteil S."/>
            <person name="Calhoun S."/>
            <person name="Haridas S."/>
            <person name="Kuo A."/>
            <person name="Mondo S."/>
            <person name="Pangilinan J."/>
            <person name="Riley R."/>
            <person name="LaButti K."/>
            <person name="Andreopoulos B."/>
            <person name="Lipzen A."/>
            <person name="Chen C."/>
            <person name="Yan M."/>
            <person name="Daum C."/>
            <person name="Ng V."/>
            <person name="Clum A."/>
            <person name="Steindorff A."/>
            <person name="Ohm R.A."/>
            <person name="Martin F."/>
            <person name="Silar P."/>
            <person name="Natvig D.O."/>
            <person name="Lalanne C."/>
            <person name="Gautier V."/>
            <person name="Ament-Velasquez S.L."/>
            <person name="Kruys A."/>
            <person name="Hutchinson M.I."/>
            <person name="Powell A.J."/>
            <person name="Barry K."/>
            <person name="Miller A.N."/>
            <person name="Grigoriev I.V."/>
            <person name="Debuchy R."/>
            <person name="Gladieux P."/>
            <person name="Hiltunen Thoren M."/>
            <person name="Johannesson H."/>
        </authorList>
    </citation>
    <scope>NUCLEOTIDE SEQUENCE</scope>
    <source>
        <strain evidence="2">CBS 958.72</strain>
    </source>
</reference>